<proteinExistence type="predicted"/>
<evidence type="ECO:0000256" key="1">
    <source>
        <dbReference type="SAM" id="Phobius"/>
    </source>
</evidence>
<accession>A0A239AN23</accession>
<dbReference type="Proteomes" id="UP000198480">
    <property type="component" value="Unassembled WGS sequence"/>
</dbReference>
<keyword evidence="3" id="KW-1185">Reference proteome</keyword>
<keyword evidence="1" id="KW-0472">Membrane</keyword>
<dbReference type="OrthoDB" id="1491846at2"/>
<dbReference type="Pfam" id="PF26314">
    <property type="entry name" value="MptA_B_family"/>
    <property type="match status" value="1"/>
</dbReference>
<evidence type="ECO:0008006" key="4">
    <source>
        <dbReference type="Google" id="ProtNLM"/>
    </source>
</evidence>
<feature type="transmembrane region" description="Helical" evidence="1">
    <location>
        <begin position="222"/>
        <end position="243"/>
    </location>
</feature>
<protein>
    <recommendedName>
        <fullName evidence="4">Mannosyltransferase related to Gpi18</fullName>
    </recommendedName>
</protein>
<dbReference type="AlphaFoldDB" id="A0A239AN23"/>
<sequence>MVILIYSIALFFLGYCLDRSDFFIQLTLYMLCFGVSLIIYQNAEKWGISLKLGLMYAFLLRMILIISEPVLSDDFYRFIFDGQLIRNGINPYLYLPQEAFELLKIGDSEYWNQLLTQMNSSGYYSVYPPLHQLFFWLAALGGEHLSMNILILRLAVLLFEILNCLLLIQILKQWNLPKSKVLLYAFNPLVILELTGNLHFEGMVLFGLLGMAYFLGKVNRASIFWTWAVGVKLSPLMLGPILLKFFGGKSRLVFLLLSALVIVVLFIPLFFEGAFLNFWQSFRLYQSSFEFNGSIYYLLRWISSFWLDYNPIRTLGPVLSMLSLGLILWLSLGVKKANLPDLVQRIVWVYLAYLLFQTTVHPWYLIPAFGLGILVGDRVFLAWTALVFLSYHAYREFGVDEKWPILLFEYTILYSMIFLAFKKVLKQNRKSNFGNIIKN</sequence>
<evidence type="ECO:0000313" key="3">
    <source>
        <dbReference type="Proteomes" id="UP000198480"/>
    </source>
</evidence>
<feature type="transmembrane region" description="Helical" evidence="1">
    <location>
        <begin position="403"/>
        <end position="421"/>
    </location>
</feature>
<gene>
    <name evidence="2" type="ORF">SAMN06295967_101280</name>
</gene>
<keyword evidence="1" id="KW-1133">Transmembrane helix</keyword>
<feature type="transmembrane region" description="Helical" evidence="1">
    <location>
        <begin position="183"/>
        <end position="216"/>
    </location>
</feature>
<organism evidence="2 3">
    <name type="scientific">Belliella buryatensis</name>
    <dbReference type="NCBI Taxonomy" id="1500549"/>
    <lineage>
        <taxon>Bacteria</taxon>
        <taxon>Pseudomonadati</taxon>
        <taxon>Bacteroidota</taxon>
        <taxon>Cytophagia</taxon>
        <taxon>Cytophagales</taxon>
        <taxon>Cyclobacteriaceae</taxon>
        <taxon>Belliella</taxon>
    </lineage>
</organism>
<feature type="transmembrane region" description="Helical" evidence="1">
    <location>
        <begin position="150"/>
        <end position="171"/>
    </location>
</feature>
<feature type="transmembrane region" description="Helical" evidence="1">
    <location>
        <begin position="346"/>
        <end position="364"/>
    </location>
</feature>
<dbReference type="EMBL" id="FZOK01000001">
    <property type="protein sequence ID" value="SNR96930.1"/>
    <property type="molecule type" value="Genomic_DNA"/>
</dbReference>
<feature type="transmembrane region" description="Helical" evidence="1">
    <location>
        <begin position="52"/>
        <end position="71"/>
    </location>
</feature>
<feature type="transmembrane region" description="Helical" evidence="1">
    <location>
        <begin position="314"/>
        <end position="334"/>
    </location>
</feature>
<evidence type="ECO:0000313" key="2">
    <source>
        <dbReference type="EMBL" id="SNR96930.1"/>
    </source>
</evidence>
<reference evidence="3" key="1">
    <citation type="submission" date="2017-06" db="EMBL/GenBank/DDBJ databases">
        <authorList>
            <person name="Varghese N."/>
            <person name="Submissions S."/>
        </authorList>
    </citation>
    <scope>NUCLEOTIDE SEQUENCE [LARGE SCALE GENOMIC DNA]</scope>
    <source>
        <strain evidence="3">5C</strain>
    </source>
</reference>
<feature type="transmembrane region" description="Helical" evidence="1">
    <location>
        <begin position="22"/>
        <end position="40"/>
    </location>
</feature>
<keyword evidence="1" id="KW-0812">Transmembrane</keyword>
<name>A0A239AN23_9BACT</name>
<feature type="transmembrane region" description="Helical" evidence="1">
    <location>
        <begin position="252"/>
        <end position="271"/>
    </location>
</feature>